<accession>A9EQB6</accession>
<evidence type="ECO:0008006" key="3">
    <source>
        <dbReference type="Google" id="ProtNLM"/>
    </source>
</evidence>
<evidence type="ECO:0000313" key="1">
    <source>
        <dbReference type="EMBL" id="CAN94119.1"/>
    </source>
</evidence>
<dbReference type="KEGG" id="scl:sce3959"/>
<dbReference type="InterPro" id="IPR013406">
    <property type="entry name" value="CHP02574_addiction_mod"/>
</dbReference>
<organism evidence="1 2">
    <name type="scientific">Sorangium cellulosum (strain So ce56)</name>
    <name type="common">Polyangium cellulosum (strain So ce56)</name>
    <dbReference type="NCBI Taxonomy" id="448385"/>
    <lineage>
        <taxon>Bacteria</taxon>
        <taxon>Pseudomonadati</taxon>
        <taxon>Myxococcota</taxon>
        <taxon>Polyangia</taxon>
        <taxon>Polyangiales</taxon>
        <taxon>Polyangiaceae</taxon>
        <taxon>Sorangium</taxon>
    </lineage>
</organism>
<evidence type="ECO:0000313" key="2">
    <source>
        <dbReference type="Proteomes" id="UP000002139"/>
    </source>
</evidence>
<dbReference type="HOGENOM" id="CLU_1991226_0_0_7"/>
<dbReference type="Proteomes" id="UP000002139">
    <property type="component" value="Chromosome"/>
</dbReference>
<dbReference type="AlphaFoldDB" id="A9EQB6"/>
<sequence>MVIRHVHVELVCMHGDPFAGAYHGPSGHSGGLPAARSPVWNASLDAPMAHPTEDILAAALSLPEGERLRLASELLASVEEPHDDSWNAAWIGELERREQAVRDGRSAGDAWAEVRARVLARLGAP</sequence>
<dbReference type="STRING" id="448385.sce3959"/>
<keyword evidence="2" id="KW-1185">Reference proteome</keyword>
<protein>
    <recommendedName>
        <fullName evidence="3">Addiction module protein</fullName>
    </recommendedName>
</protein>
<dbReference type="Pfam" id="PF09720">
    <property type="entry name" value="Unstab_antitox"/>
    <property type="match status" value="1"/>
</dbReference>
<reference evidence="1 2" key="1">
    <citation type="journal article" date="2007" name="Nat. Biotechnol.">
        <title>Complete genome sequence of the myxobacterium Sorangium cellulosum.</title>
        <authorList>
            <person name="Schneiker S."/>
            <person name="Perlova O."/>
            <person name="Kaiser O."/>
            <person name="Gerth K."/>
            <person name="Alici A."/>
            <person name="Altmeyer M.O."/>
            <person name="Bartels D."/>
            <person name="Bekel T."/>
            <person name="Beyer S."/>
            <person name="Bode E."/>
            <person name="Bode H.B."/>
            <person name="Bolten C.J."/>
            <person name="Choudhuri J.V."/>
            <person name="Doss S."/>
            <person name="Elnakady Y.A."/>
            <person name="Frank B."/>
            <person name="Gaigalat L."/>
            <person name="Goesmann A."/>
            <person name="Groeger C."/>
            <person name="Gross F."/>
            <person name="Jelsbak L."/>
            <person name="Jelsbak L."/>
            <person name="Kalinowski J."/>
            <person name="Kegler C."/>
            <person name="Knauber T."/>
            <person name="Konietzny S."/>
            <person name="Kopp M."/>
            <person name="Krause L."/>
            <person name="Krug D."/>
            <person name="Linke B."/>
            <person name="Mahmud T."/>
            <person name="Martinez-Arias R."/>
            <person name="McHardy A.C."/>
            <person name="Merai M."/>
            <person name="Meyer F."/>
            <person name="Mormann S."/>
            <person name="Munoz-Dorado J."/>
            <person name="Perez J."/>
            <person name="Pradella S."/>
            <person name="Rachid S."/>
            <person name="Raddatz G."/>
            <person name="Rosenau F."/>
            <person name="Rueckert C."/>
            <person name="Sasse F."/>
            <person name="Scharfe M."/>
            <person name="Schuster S.C."/>
            <person name="Suen G."/>
            <person name="Treuner-Lange A."/>
            <person name="Velicer G.J."/>
            <person name="Vorholter F.-J."/>
            <person name="Weissman K.J."/>
            <person name="Welch R.D."/>
            <person name="Wenzel S.C."/>
            <person name="Whitworth D.E."/>
            <person name="Wilhelm S."/>
            <person name="Wittmann C."/>
            <person name="Bloecker H."/>
            <person name="Puehler A."/>
            <person name="Mueller R."/>
        </authorList>
    </citation>
    <scope>NUCLEOTIDE SEQUENCE [LARGE SCALE GENOMIC DNA]</scope>
    <source>
        <strain evidence="2">So ce56</strain>
    </source>
</reference>
<proteinExistence type="predicted"/>
<dbReference type="EMBL" id="AM746676">
    <property type="protein sequence ID" value="CAN94119.1"/>
    <property type="molecule type" value="Genomic_DNA"/>
</dbReference>
<name>A9EQB6_SORC5</name>
<gene>
    <name evidence="1" type="ordered locus">sce3959</name>
</gene>